<evidence type="ECO:0000313" key="3">
    <source>
        <dbReference type="Ensembl" id="ENSAMXP00005036200.1"/>
    </source>
</evidence>
<dbReference type="PANTHER" id="PTHR35537">
    <property type="entry name" value="DNA DAMAGE-INDUCIBLE APOPTOSIS SUPPRESSOR PROTEIN DDIAS"/>
    <property type="match status" value="1"/>
</dbReference>
<feature type="compositionally biased region" description="Polar residues" evidence="1">
    <location>
        <begin position="523"/>
        <end position="542"/>
    </location>
</feature>
<dbReference type="GO" id="GO:1902230">
    <property type="term" value="P:negative regulation of intrinsic apoptotic signaling pathway in response to DNA damage"/>
    <property type="evidence" value="ECO:0007669"/>
    <property type="project" value="InterPro"/>
</dbReference>
<accession>A0A8B9KH54</accession>
<dbReference type="CTD" id="220042"/>
<dbReference type="OMA" id="MFESSAH"/>
<evidence type="ECO:0000256" key="1">
    <source>
        <dbReference type="SAM" id="MobiDB-lite"/>
    </source>
</evidence>
<dbReference type="InterPro" id="IPR043522">
    <property type="entry name" value="DDIAS"/>
</dbReference>
<dbReference type="InterPro" id="IPR013955">
    <property type="entry name" value="Rep_factor-A_C"/>
</dbReference>
<dbReference type="Pfam" id="PF08646">
    <property type="entry name" value="Rep_fac-A_C"/>
    <property type="match status" value="1"/>
</dbReference>
<name>A0A8B9KH54_ASTMX</name>
<dbReference type="GeneID" id="103027204"/>
<dbReference type="PANTHER" id="PTHR35537:SF1">
    <property type="entry name" value="DNA DAMAGE-INDUCED APOPTOSIS SUPPRESSOR PROTEIN"/>
    <property type="match status" value="1"/>
</dbReference>
<feature type="compositionally biased region" description="Low complexity" evidence="1">
    <location>
        <begin position="549"/>
        <end position="559"/>
    </location>
</feature>
<organism evidence="3 4">
    <name type="scientific">Astyanax mexicanus</name>
    <name type="common">Blind cave fish</name>
    <name type="synonym">Astyanax fasciatus mexicanus</name>
    <dbReference type="NCBI Taxonomy" id="7994"/>
    <lineage>
        <taxon>Eukaryota</taxon>
        <taxon>Metazoa</taxon>
        <taxon>Chordata</taxon>
        <taxon>Craniata</taxon>
        <taxon>Vertebrata</taxon>
        <taxon>Euteleostomi</taxon>
        <taxon>Actinopterygii</taxon>
        <taxon>Neopterygii</taxon>
        <taxon>Teleostei</taxon>
        <taxon>Ostariophysi</taxon>
        <taxon>Characiformes</taxon>
        <taxon>Characoidei</taxon>
        <taxon>Acestrorhamphidae</taxon>
        <taxon>Acestrorhamphinae</taxon>
        <taxon>Astyanax</taxon>
    </lineage>
</organism>
<feature type="domain" description="Replication factor A C-terminal" evidence="2">
    <location>
        <begin position="9"/>
        <end position="111"/>
    </location>
</feature>
<dbReference type="OrthoDB" id="9948238at2759"/>
<feature type="region of interest" description="Disordered" evidence="1">
    <location>
        <begin position="523"/>
        <end position="559"/>
    </location>
</feature>
<reference evidence="3" key="1">
    <citation type="submission" date="2025-08" db="UniProtKB">
        <authorList>
            <consortium name="Ensembl"/>
        </authorList>
    </citation>
    <scope>IDENTIFICATION</scope>
</reference>
<proteinExistence type="predicted"/>
<protein>
    <recommendedName>
        <fullName evidence="2">Replication factor A C-terminal domain-containing protein</fullName>
    </recommendedName>
</protein>
<dbReference type="Proteomes" id="UP000694621">
    <property type="component" value="Unplaced"/>
</dbReference>
<dbReference type="Ensembl" id="ENSAMXT00005039462.1">
    <property type="protein sequence ID" value="ENSAMXP00005036200.1"/>
    <property type="gene ID" value="ENSAMXG00005017316.1"/>
</dbReference>
<dbReference type="SUPFAM" id="SSF50249">
    <property type="entry name" value="Nucleic acid-binding proteins"/>
    <property type="match status" value="1"/>
</dbReference>
<evidence type="ECO:0000259" key="2">
    <source>
        <dbReference type="Pfam" id="PF08646"/>
    </source>
</evidence>
<dbReference type="AlphaFoldDB" id="A0A8B9KH54"/>
<dbReference type="GO" id="GO:0005737">
    <property type="term" value="C:cytoplasm"/>
    <property type="evidence" value="ECO:0007669"/>
    <property type="project" value="TreeGrafter"/>
</dbReference>
<sequence>MNSGRKVLVNCCVIALQDSRLLYPCCKLCLCRSAEESDSRSRCIKCGFTCDIQNVDYRYRLSLKVSRGRNILRVTVFGGCLNPFFGVTAGDLQRFVDSEQAEGPHSLHQLLIKSVEDCFIGKSFVFGFKLSGLEAESCLLNEQNPSLGFGAESAQLVACQILSPNGAFLGMTVFAYLQSILQASRSASSQETDCQSLQKDSLLNSSEYTLPLCVSSQSEASGVGLTQLWQTASDMVLCFSPEEASGHSLERTTTDDASCITSQNEDAPGLNSEPEWPAKELSFLSESQTDQIISTPGVLCAEDTLKSIRPCERQDESRCGKDTGRSSCIDMPAALISNPGTNTVSCGYQPERSVSDHCSLQELPATECNKSAFKKSNLSNSRQNMTLALEDAPLSESLGSFVSLQTHISHISVAVDQDVLKPADKCKTLERNKTTPKKANCPLMPLDFNSVTREYKYKERSLKKRMRQKRKLLPLSKPNLPATPKVSHISKDSGLDSYDIKDTVSNSPTKIPVNTVSWLQHDQGENSAQDNTESKTITQTGHATCPEMQSQSKNNQESSSCGYKDEYNCSADLFCQSNLHITSPDLTDRAVSDPKTIKKDCLSDINTSEREISTSLHFAPSLQSTPIAYPHDHHSYRQLKTLNCKFSDSPCSRKQMTPNNTHVLGSHSSIIQESQARKPECDQTYSSDVNSDSGCASEVRRVVEQSAESEDVFSTNSNEWSRDLFANSF</sequence>
<dbReference type="Gene3D" id="2.40.50.140">
    <property type="entry name" value="Nucleic acid-binding proteins"/>
    <property type="match status" value="1"/>
</dbReference>
<dbReference type="InterPro" id="IPR012340">
    <property type="entry name" value="NA-bd_OB-fold"/>
</dbReference>
<dbReference type="GO" id="GO:0005634">
    <property type="term" value="C:nucleus"/>
    <property type="evidence" value="ECO:0007669"/>
    <property type="project" value="TreeGrafter"/>
</dbReference>
<evidence type="ECO:0000313" key="4">
    <source>
        <dbReference type="Proteomes" id="UP000694621"/>
    </source>
</evidence>